<accession>A0ABM1DYU7</accession>
<dbReference type="InterPro" id="IPR050951">
    <property type="entry name" value="Retrovirus_Pol_polyprotein"/>
</dbReference>
<dbReference type="Gene3D" id="3.30.420.10">
    <property type="entry name" value="Ribonuclease H-like superfamily/Ribonuclease H"/>
    <property type="match status" value="1"/>
</dbReference>
<dbReference type="Pfam" id="PF00665">
    <property type="entry name" value="rve"/>
    <property type="match status" value="1"/>
</dbReference>
<evidence type="ECO:0000313" key="3">
    <source>
        <dbReference type="RefSeq" id="XP_014665118.1"/>
    </source>
</evidence>
<evidence type="ECO:0000259" key="1">
    <source>
        <dbReference type="PROSITE" id="PS50994"/>
    </source>
</evidence>
<sequence length="304" mass="34260">MRVLEQYKLGYIENLERKCSICQQAQRTQSHEPLLQHGLPTRPWQFLGTDLFYLAGDEYLIISDYYSKFSFVKKIGGRATSQTIVNITKSIFAEQGVPETIISDNGPQFDGQAYKVFAEKWGFDHVTASPHYPQSNGLIERQVQTVKRVLTKARAAGIDVDMAMLVLRSTPIDHHLPSPAELLNARRMKANLPTRIYNNAPNKDVTMQRLLQWQASQKAYYDEKAGGSLALLIKGQPIRIQDQTSGQWRPGIVTGIRPEQRSYEDAGTNCHQVGDDNSASSEAVANTYRTRSGRAVIPRKVFDM</sequence>
<keyword evidence="2" id="KW-1185">Reference proteome</keyword>
<feature type="domain" description="Integrase catalytic" evidence="1">
    <location>
        <begin position="39"/>
        <end position="209"/>
    </location>
</feature>
<dbReference type="InterPro" id="IPR036397">
    <property type="entry name" value="RNaseH_sf"/>
</dbReference>
<dbReference type="SUPFAM" id="SSF53098">
    <property type="entry name" value="Ribonuclease H-like"/>
    <property type="match status" value="1"/>
</dbReference>
<dbReference type="Proteomes" id="UP000695022">
    <property type="component" value="Unplaced"/>
</dbReference>
<proteinExistence type="predicted"/>
<evidence type="ECO:0000313" key="2">
    <source>
        <dbReference type="Proteomes" id="UP000695022"/>
    </source>
</evidence>
<dbReference type="InterPro" id="IPR012337">
    <property type="entry name" value="RNaseH-like_sf"/>
</dbReference>
<protein>
    <submittedName>
        <fullName evidence="3">Uncharacterized protein K02A2.6-like</fullName>
    </submittedName>
</protein>
<dbReference type="PANTHER" id="PTHR37984:SF7">
    <property type="entry name" value="INTEGRASE CATALYTIC DOMAIN-CONTAINING PROTEIN"/>
    <property type="match status" value="1"/>
</dbReference>
<organism evidence="2 3">
    <name type="scientific">Priapulus caudatus</name>
    <name type="common">Priapulid worm</name>
    <dbReference type="NCBI Taxonomy" id="37621"/>
    <lineage>
        <taxon>Eukaryota</taxon>
        <taxon>Metazoa</taxon>
        <taxon>Ecdysozoa</taxon>
        <taxon>Scalidophora</taxon>
        <taxon>Priapulida</taxon>
        <taxon>Priapulimorpha</taxon>
        <taxon>Priapulimorphida</taxon>
        <taxon>Priapulidae</taxon>
        <taxon>Priapulus</taxon>
    </lineage>
</organism>
<reference evidence="3" key="1">
    <citation type="submission" date="2025-08" db="UniProtKB">
        <authorList>
            <consortium name="RefSeq"/>
        </authorList>
    </citation>
    <scope>IDENTIFICATION</scope>
</reference>
<dbReference type="RefSeq" id="XP_014665118.1">
    <property type="nucleotide sequence ID" value="XM_014809632.1"/>
</dbReference>
<dbReference type="InterPro" id="IPR001584">
    <property type="entry name" value="Integrase_cat-core"/>
</dbReference>
<dbReference type="PROSITE" id="PS50994">
    <property type="entry name" value="INTEGRASE"/>
    <property type="match status" value="1"/>
</dbReference>
<dbReference type="GeneID" id="106807321"/>
<name>A0ABM1DYU7_PRICU</name>
<dbReference type="PANTHER" id="PTHR37984">
    <property type="entry name" value="PROTEIN CBG26694"/>
    <property type="match status" value="1"/>
</dbReference>
<gene>
    <name evidence="3" type="primary">LOC106807321</name>
</gene>